<evidence type="ECO:0008006" key="4">
    <source>
        <dbReference type="Google" id="ProtNLM"/>
    </source>
</evidence>
<feature type="chain" id="PRO_5001947864" description="Lipoprotein" evidence="1">
    <location>
        <begin position="22"/>
        <end position="139"/>
    </location>
</feature>
<dbReference type="AlphaFoldDB" id="A0A098SBM1"/>
<dbReference type="PROSITE" id="PS51257">
    <property type="entry name" value="PROKAR_LIPOPROTEIN"/>
    <property type="match status" value="1"/>
</dbReference>
<dbReference type="Proteomes" id="UP000029736">
    <property type="component" value="Unassembled WGS sequence"/>
</dbReference>
<reference evidence="2 3" key="1">
    <citation type="journal article" date="2014" name="Int. J. Syst. Evol. Microbiol.">
        <title>Phaeodactylibacter xiamenensis gen. nov., sp. nov., a member of the family Saprospiraceae isolated from the marine alga Phaeodactylum tricornutum.</title>
        <authorList>
            <person name="Chen Z.Jr."/>
            <person name="Lei X."/>
            <person name="Lai Q."/>
            <person name="Li Y."/>
            <person name="Zhang B."/>
            <person name="Zhang J."/>
            <person name="Zhang H."/>
            <person name="Yang L."/>
            <person name="Zheng W."/>
            <person name="Tian Y."/>
            <person name="Yu Z."/>
            <person name="Xu H.Jr."/>
            <person name="Zheng T."/>
        </authorList>
    </citation>
    <scope>NUCLEOTIDE SEQUENCE [LARGE SCALE GENOMIC DNA]</scope>
    <source>
        <strain evidence="2 3">KD52</strain>
    </source>
</reference>
<comment type="caution">
    <text evidence="2">The sequence shown here is derived from an EMBL/GenBank/DDBJ whole genome shotgun (WGS) entry which is preliminary data.</text>
</comment>
<dbReference type="EMBL" id="JPOS01000004">
    <property type="protein sequence ID" value="KGE89550.1"/>
    <property type="molecule type" value="Genomic_DNA"/>
</dbReference>
<accession>A0A098SBM1</accession>
<evidence type="ECO:0000256" key="1">
    <source>
        <dbReference type="SAM" id="SignalP"/>
    </source>
</evidence>
<feature type="signal peptide" evidence="1">
    <location>
        <begin position="1"/>
        <end position="21"/>
    </location>
</feature>
<proteinExistence type="predicted"/>
<gene>
    <name evidence="2" type="ORF">IX84_01895</name>
</gene>
<keyword evidence="3" id="KW-1185">Reference proteome</keyword>
<keyword evidence="1" id="KW-0732">Signal</keyword>
<evidence type="ECO:0000313" key="3">
    <source>
        <dbReference type="Proteomes" id="UP000029736"/>
    </source>
</evidence>
<name>A0A098SBM1_9BACT</name>
<dbReference type="STRING" id="1524460.IX84_01895"/>
<organism evidence="2 3">
    <name type="scientific">Phaeodactylibacter xiamenensis</name>
    <dbReference type="NCBI Taxonomy" id="1524460"/>
    <lineage>
        <taxon>Bacteria</taxon>
        <taxon>Pseudomonadati</taxon>
        <taxon>Bacteroidota</taxon>
        <taxon>Saprospiria</taxon>
        <taxon>Saprospirales</taxon>
        <taxon>Haliscomenobacteraceae</taxon>
        <taxon>Phaeodactylibacter</taxon>
    </lineage>
</organism>
<protein>
    <recommendedName>
        <fullName evidence="4">Lipoprotein</fullName>
    </recommendedName>
</protein>
<dbReference type="RefSeq" id="WP_044216067.1">
    <property type="nucleotide sequence ID" value="NZ_JBKAGJ010000005.1"/>
</dbReference>
<evidence type="ECO:0000313" key="2">
    <source>
        <dbReference type="EMBL" id="KGE89550.1"/>
    </source>
</evidence>
<sequence length="139" mass="16162">MQNRSISFFLMLPLLLTACNAQRPALPDSQRQPNLIEMLCSCTNSEGQTMQEAARLYQESSGISWEEVLNSPPHLTEDWVRRDFFQDSVYTGKLRAITTQAKKERTFDPEKDTEAIFERAKENYPFCARQMRSRMVSLF</sequence>